<name>A0A8H3MA36_9GLOM</name>
<accession>A0A8H3MA36</accession>
<keyword evidence="1" id="KW-0732">Signal</keyword>
<evidence type="ECO:0000313" key="2">
    <source>
        <dbReference type="EMBL" id="GET00512.1"/>
    </source>
</evidence>
<feature type="chain" id="PRO_5034623291" evidence="1">
    <location>
        <begin position="20"/>
        <end position="174"/>
    </location>
</feature>
<dbReference type="AlphaFoldDB" id="A0A8H3MA36"/>
<comment type="caution">
    <text evidence="2">The sequence shown here is derived from an EMBL/GenBank/DDBJ whole genome shotgun (WGS) entry which is preliminary data.</text>
</comment>
<evidence type="ECO:0000313" key="3">
    <source>
        <dbReference type="Proteomes" id="UP000615446"/>
    </source>
</evidence>
<proteinExistence type="predicted"/>
<gene>
    <name evidence="2" type="ORF">RCL2_002696400</name>
</gene>
<feature type="signal peptide" evidence="1">
    <location>
        <begin position="1"/>
        <end position="19"/>
    </location>
</feature>
<organism evidence="2 3">
    <name type="scientific">Rhizophagus clarus</name>
    <dbReference type="NCBI Taxonomy" id="94130"/>
    <lineage>
        <taxon>Eukaryota</taxon>
        <taxon>Fungi</taxon>
        <taxon>Fungi incertae sedis</taxon>
        <taxon>Mucoromycota</taxon>
        <taxon>Glomeromycotina</taxon>
        <taxon>Glomeromycetes</taxon>
        <taxon>Glomerales</taxon>
        <taxon>Glomeraceae</taxon>
        <taxon>Rhizophagus</taxon>
    </lineage>
</organism>
<protein>
    <submittedName>
        <fullName evidence="2">Uncharacterized protein</fullName>
    </submittedName>
</protein>
<sequence>MISFAHAFYILLLPRSLFSLDERTNNNDPNNPWNIVTSYNLVFENGTVDTNPCIIQLPNGNTNMFIKFRTSLFAMYKFLTSDSGALSNWTYNDNAPLAIMIALFSLLIVKAEFPEVIYYYANTDETREKIQEMMDNKEWDNNEFTELKQDLLKKLNINIVLTNKNFIKKIERDI</sequence>
<dbReference type="Proteomes" id="UP000615446">
    <property type="component" value="Unassembled WGS sequence"/>
</dbReference>
<evidence type="ECO:0000256" key="1">
    <source>
        <dbReference type="SAM" id="SignalP"/>
    </source>
</evidence>
<dbReference type="OrthoDB" id="2306435at2759"/>
<dbReference type="EMBL" id="BLAL01000285">
    <property type="protein sequence ID" value="GET00512.1"/>
    <property type="molecule type" value="Genomic_DNA"/>
</dbReference>
<reference evidence="2" key="1">
    <citation type="submission" date="2019-10" db="EMBL/GenBank/DDBJ databases">
        <title>Conservation and host-specific expression of non-tandemly repeated heterogenous ribosome RNA gene in arbuscular mycorrhizal fungi.</title>
        <authorList>
            <person name="Maeda T."/>
            <person name="Kobayashi Y."/>
            <person name="Nakagawa T."/>
            <person name="Ezawa T."/>
            <person name="Yamaguchi K."/>
            <person name="Bino T."/>
            <person name="Nishimoto Y."/>
            <person name="Shigenobu S."/>
            <person name="Kawaguchi M."/>
        </authorList>
    </citation>
    <scope>NUCLEOTIDE SEQUENCE</scope>
    <source>
        <strain evidence="2">HR1</strain>
    </source>
</reference>